<reference evidence="19" key="1">
    <citation type="submission" date="2019-11" db="EMBL/GenBank/DDBJ databases">
        <title>Genome sequence of Heliorestis convoluta strain HH, an alkaliphilic and minimalistic phototrophic bacterium from a soda lake in Egypt.</title>
        <authorList>
            <person name="Dewey E.D."/>
            <person name="Stokes L.M."/>
            <person name="Burchell B.M."/>
            <person name="Shaffer K.N."/>
            <person name="Huntington A.M."/>
            <person name="Baker J.M."/>
            <person name="Nadendla S."/>
            <person name="Giglio M.G."/>
            <person name="Touchman J.W."/>
            <person name="Blankenship R.E."/>
            <person name="Madigan M.T."/>
            <person name="Sattley W.M."/>
        </authorList>
    </citation>
    <scope>NUCLEOTIDE SEQUENCE [LARGE SCALE GENOMIC DNA]</scope>
    <source>
        <strain evidence="19">HH</strain>
    </source>
</reference>
<evidence type="ECO:0000256" key="9">
    <source>
        <dbReference type="ARBA" id="ARBA00022722"/>
    </source>
</evidence>
<dbReference type="PROSITE" id="PS51975">
    <property type="entry name" value="RNASE_H_2"/>
    <property type="match status" value="1"/>
</dbReference>
<dbReference type="SUPFAM" id="SSF53098">
    <property type="entry name" value="Ribonuclease H-like"/>
    <property type="match status" value="1"/>
</dbReference>
<dbReference type="PANTHER" id="PTHR10954">
    <property type="entry name" value="RIBONUCLEASE H2 SUBUNIT A"/>
    <property type="match status" value="1"/>
</dbReference>
<dbReference type="InterPro" id="IPR012337">
    <property type="entry name" value="RNaseH-like_sf"/>
</dbReference>
<evidence type="ECO:0000256" key="12">
    <source>
        <dbReference type="ARBA" id="ARBA00022801"/>
    </source>
</evidence>
<dbReference type="EC" id="3.1.26.4" evidence="6 14"/>
<dbReference type="GO" id="GO:0032299">
    <property type="term" value="C:ribonuclease H2 complex"/>
    <property type="evidence" value="ECO:0007669"/>
    <property type="project" value="TreeGrafter"/>
</dbReference>
<dbReference type="CDD" id="cd07182">
    <property type="entry name" value="RNase_HII_bacteria_HII_like"/>
    <property type="match status" value="1"/>
</dbReference>
<evidence type="ECO:0000256" key="3">
    <source>
        <dbReference type="ARBA" id="ARBA00004065"/>
    </source>
</evidence>
<dbReference type="InterPro" id="IPR024567">
    <property type="entry name" value="RNase_HII/HIII_dom"/>
</dbReference>
<evidence type="ECO:0000259" key="17">
    <source>
        <dbReference type="PROSITE" id="PS51975"/>
    </source>
</evidence>
<evidence type="ECO:0000256" key="11">
    <source>
        <dbReference type="ARBA" id="ARBA00022759"/>
    </source>
</evidence>
<dbReference type="Gene3D" id="3.30.420.10">
    <property type="entry name" value="Ribonuclease H-like superfamily/Ribonuclease H"/>
    <property type="match status" value="1"/>
</dbReference>
<dbReference type="KEGG" id="hcv:FTV88_2042"/>
<comment type="cofactor">
    <cofactor evidence="2">
        <name>Mg(2+)</name>
        <dbReference type="ChEBI" id="CHEBI:18420"/>
    </cofactor>
</comment>
<keyword evidence="10 14" id="KW-0479">Metal-binding</keyword>
<dbReference type="Proteomes" id="UP000366051">
    <property type="component" value="Chromosome"/>
</dbReference>
<comment type="subcellular location">
    <subcellularLocation>
        <location evidence="4 14">Cytoplasm</location>
    </subcellularLocation>
</comment>
<comment type="similarity">
    <text evidence="5 14 16">Belongs to the RNase HII family.</text>
</comment>
<dbReference type="InterPro" id="IPR036397">
    <property type="entry name" value="RNaseH_sf"/>
</dbReference>
<dbReference type="Pfam" id="PF01351">
    <property type="entry name" value="RNase_HII"/>
    <property type="match status" value="1"/>
</dbReference>
<protein>
    <recommendedName>
        <fullName evidence="7 14">Ribonuclease HII</fullName>
        <shortName evidence="14">RNase HII</shortName>
        <ecNumber evidence="6 14">3.1.26.4</ecNumber>
    </recommendedName>
</protein>
<dbReference type="GO" id="GO:0004523">
    <property type="term" value="F:RNA-DNA hybrid ribonuclease activity"/>
    <property type="evidence" value="ECO:0007669"/>
    <property type="project" value="UniProtKB-UniRule"/>
</dbReference>
<evidence type="ECO:0000313" key="18">
    <source>
        <dbReference type="EMBL" id="QGG48140.1"/>
    </source>
</evidence>
<evidence type="ECO:0000256" key="5">
    <source>
        <dbReference type="ARBA" id="ARBA00007383"/>
    </source>
</evidence>
<evidence type="ECO:0000256" key="13">
    <source>
        <dbReference type="ARBA" id="ARBA00023211"/>
    </source>
</evidence>
<dbReference type="GO" id="GO:0005737">
    <property type="term" value="C:cytoplasm"/>
    <property type="evidence" value="ECO:0007669"/>
    <property type="project" value="UniProtKB-SubCell"/>
</dbReference>
<evidence type="ECO:0000256" key="16">
    <source>
        <dbReference type="RuleBase" id="RU003515"/>
    </source>
</evidence>
<name>A0A5Q2N796_9FIRM</name>
<evidence type="ECO:0000256" key="1">
    <source>
        <dbReference type="ARBA" id="ARBA00000077"/>
    </source>
</evidence>
<evidence type="ECO:0000256" key="2">
    <source>
        <dbReference type="ARBA" id="ARBA00001946"/>
    </source>
</evidence>
<evidence type="ECO:0000256" key="6">
    <source>
        <dbReference type="ARBA" id="ARBA00012180"/>
    </source>
</evidence>
<keyword evidence="9 14" id="KW-0540">Nuclease</keyword>
<comment type="function">
    <text evidence="3 14 16">Endonuclease that specifically degrades the RNA of RNA-DNA hybrids.</text>
</comment>
<evidence type="ECO:0000256" key="7">
    <source>
        <dbReference type="ARBA" id="ARBA00019179"/>
    </source>
</evidence>
<keyword evidence="8 14" id="KW-0963">Cytoplasm</keyword>
<keyword evidence="11 14" id="KW-0255">Endonuclease</keyword>
<dbReference type="GO" id="GO:0030145">
    <property type="term" value="F:manganese ion binding"/>
    <property type="evidence" value="ECO:0007669"/>
    <property type="project" value="UniProtKB-UniRule"/>
</dbReference>
<organism evidence="18 19">
    <name type="scientific">Heliorestis convoluta</name>
    <dbReference type="NCBI Taxonomy" id="356322"/>
    <lineage>
        <taxon>Bacteria</taxon>
        <taxon>Bacillati</taxon>
        <taxon>Bacillota</taxon>
        <taxon>Clostridia</taxon>
        <taxon>Eubacteriales</taxon>
        <taxon>Heliobacteriaceae</taxon>
        <taxon>Heliorestis</taxon>
    </lineage>
</organism>
<dbReference type="GO" id="GO:0043137">
    <property type="term" value="P:DNA replication, removal of RNA primer"/>
    <property type="evidence" value="ECO:0007669"/>
    <property type="project" value="TreeGrafter"/>
</dbReference>
<comment type="cofactor">
    <cofactor evidence="14 15">
        <name>Mn(2+)</name>
        <dbReference type="ChEBI" id="CHEBI:29035"/>
    </cofactor>
    <cofactor evidence="14 15">
        <name>Mg(2+)</name>
        <dbReference type="ChEBI" id="CHEBI:18420"/>
    </cofactor>
    <text evidence="14 15">Manganese or magnesium. Binds 1 divalent metal ion per monomer in the absence of substrate. May bind a second metal ion after substrate binding.</text>
</comment>
<dbReference type="HAMAP" id="MF_00052_B">
    <property type="entry name" value="RNase_HII_B"/>
    <property type="match status" value="1"/>
</dbReference>
<feature type="binding site" evidence="14 15">
    <location>
        <position position="32"/>
    </location>
    <ligand>
        <name>a divalent metal cation</name>
        <dbReference type="ChEBI" id="CHEBI:60240"/>
    </ligand>
</feature>
<dbReference type="AlphaFoldDB" id="A0A5Q2N796"/>
<evidence type="ECO:0000256" key="15">
    <source>
        <dbReference type="PROSITE-ProRule" id="PRU01319"/>
    </source>
</evidence>
<gene>
    <name evidence="14" type="primary">rnhB</name>
    <name evidence="18" type="ORF">FTV88_2042</name>
</gene>
<dbReference type="InterPro" id="IPR022898">
    <property type="entry name" value="RNase_HII"/>
</dbReference>
<dbReference type="PANTHER" id="PTHR10954:SF18">
    <property type="entry name" value="RIBONUCLEASE HII"/>
    <property type="match status" value="1"/>
</dbReference>
<dbReference type="EMBL" id="CP045875">
    <property type="protein sequence ID" value="QGG48140.1"/>
    <property type="molecule type" value="Genomic_DNA"/>
</dbReference>
<feature type="binding site" evidence="14 15">
    <location>
        <position position="31"/>
    </location>
    <ligand>
        <name>a divalent metal cation</name>
        <dbReference type="ChEBI" id="CHEBI:60240"/>
    </ligand>
</feature>
<evidence type="ECO:0000313" key="19">
    <source>
        <dbReference type="Proteomes" id="UP000366051"/>
    </source>
</evidence>
<comment type="catalytic activity">
    <reaction evidence="1 14 15 16">
        <text>Endonucleolytic cleavage to 5'-phosphomonoester.</text>
        <dbReference type="EC" id="3.1.26.4"/>
    </reaction>
</comment>
<feature type="domain" description="RNase H type-2" evidence="17">
    <location>
        <begin position="25"/>
        <end position="210"/>
    </location>
</feature>
<feature type="binding site" evidence="14 15">
    <location>
        <position position="123"/>
    </location>
    <ligand>
        <name>a divalent metal cation</name>
        <dbReference type="ChEBI" id="CHEBI:60240"/>
    </ligand>
</feature>
<dbReference type="NCBIfam" id="NF000595">
    <property type="entry name" value="PRK00015.1-3"/>
    <property type="match status" value="1"/>
</dbReference>
<dbReference type="GO" id="GO:0003723">
    <property type="term" value="F:RNA binding"/>
    <property type="evidence" value="ECO:0007669"/>
    <property type="project" value="UniProtKB-UniRule"/>
</dbReference>
<dbReference type="GO" id="GO:0006298">
    <property type="term" value="P:mismatch repair"/>
    <property type="evidence" value="ECO:0007669"/>
    <property type="project" value="TreeGrafter"/>
</dbReference>
<evidence type="ECO:0000256" key="10">
    <source>
        <dbReference type="ARBA" id="ARBA00022723"/>
    </source>
</evidence>
<keyword evidence="13 14" id="KW-0464">Manganese</keyword>
<proteinExistence type="inferred from homology"/>
<sequence length="210" mass="22957">MTKYSKILQENWAVMEDNLRQQGFHHIVGVDEVGRGPLAGPVVAAAVILPPHCHIDGLADSKRLSAQKREKLAQVIRDKAIAWSLAVVSARHIDGQGIVPSTFKAMNRAIAHLTVKPDYVLVDGNKTLPNYEGEQSSLIGGDGLAAPIAAASIIAKVKRDQLMGRFGQIFCGYGFEKHKGYGTAEHRKFLAQEGPSPIHRHSFLHKLNRS</sequence>
<evidence type="ECO:0000256" key="4">
    <source>
        <dbReference type="ARBA" id="ARBA00004496"/>
    </source>
</evidence>
<evidence type="ECO:0000256" key="14">
    <source>
        <dbReference type="HAMAP-Rule" id="MF_00052"/>
    </source>
</evidence>
<accession>A0A5Q2N796</accession>
<dbReference type="RefSeq" id="WP_243137077.1">
    <property type="nucleotide sequence ID" value="NZ_CP045875.1"/>
</dbReference>
<dbReference type="NCBIfam" id="NF000594">
    <property type="entry name" value="PRK00015.1-1"/>
    <property type="match status" value="1"/>
</dbReference>
<evidence type="ECO:0000256" key="8">
    <source>
        <dbReference type="ARBA" id="ARBA00022490"/>
    </source>
</evidence>
<dbReference type="InterPro" id="IPR001352">
    <property type="entry name" value="RNase_HII/HIII"/>
</dbReference>
<keyword evidence="19" id="KW-1185">Reference proteome</keyword>
<keyword evidence="12 14" id="KW-0378">Hydrolase</keyword>